<protein>
    <recommendedName>
        <fullName evidence="6">Transport permease protein</fullName>
    </recommendedName>
</protein>
<dbReference type="InterPro" id="IPR051784">
    <property type="entry name" value="Nod_factor_ABC_transporter"/>
</dbReference>
<keyword evidence="3 6" id="KW-1133">Transmembrane helix</keyword>
<dbReference type="EMBL" id="JAUTBF010000001">
    <property type="protein sequence ID" value="MDQ1122643.1"/>
    <property type="molecule type" value="Genomic_DNA"/>
</dbReference>
<evidence type="ECO:0000313" key="9">
    <source>
        <dbReference type="Proteomes" id="UP001226691"/>
    </source>
</evidence>
<dbReference type="InterPro" id="IPR000412">
    <property type="entry name" value="ABC_2_transport"/>
</dbReference>
<keyword evidence="4 6" id="KW-0472">Membrane</keyword>
<comment type="caution">
    <text evidence="8">The sequence shown here is derived from an EMBL/GenBank/DDBJ whole genome shotgun (WGS) entry which is preliminary data.</text>
</comment>
<feature type="transmembrane region" description="Helical" evidence="6">
    <location>
        <begin position="244"/>
        <end position="265"/>
    </location>
</feature>
<comment type="subcellular location">
    <subcellularLocation>
        <location evidence="6">Cell membrane</location>
        <topology evidence="6">Multi-pass membrane protein</topology>
    </subcellularLocation>
    <subcellularLocation>
        <location evidence="1">Membrane</location>
        <topology evidence="1">Multi-pass membrane protein</topology>
    </subcellularLocation>
</comment>
<evidence type="ECO:0000256" key="1">
    <source>
        <dbReference type="ARBA" id="ARBA00004141"/>
    </source>
</evidence>
<keyword evidence="5" id="KW-0046">Antibiotic resistance</keyword>
<dbReference type="PIRSF" id="PIRSF006648">
    <property type="entry name" value="DrrB"/>
    <property type="match status" value="1"/>
</dbReference>
<sequence length="269" mass="28186">MNNTRTVQIAPSTRAESIAGVRAFVTVLSHEVMNTARNPVIAVIGIGQPLLYLFLFGPLLAGVSELGGVSSKDAYATFVPALFIQLALFGGAFVGISLVTEYRSGALERIFAAPVSRTLILGGKVVRDVLVLLAETLLVIGASLILGFRSDIEGLLSCLGLVLLISVAMSSLSYLLAITSKSEEALSSVFNALLLPIVLLAGVMLPMALAPSWLHTLSRFNPLTYVVDASRASVAGVFDNGQVLLGYLVAAVLAAGAFVLAARGFEQHD</sequence>
<evidence type="ECO:0000313" key="8">
    <source>
        <dbReference type="EMBL" id="MDQ1122643.1"/>
    </source>
</evidence>
<gene>
    <name evidence="8" type="ORF">QE412_001216</name>
</gene>
<evidence type="ECO:0000256" key="2">
    <source>
        <dbReference type="ARBA" id="ARBA00022692"/>
    </source>
</evidence>
<comment type="similarity">
    <text evidence="6">Belongs to the ABC-2 integral membrane protein family.</text>
</comment>
<evidence type="ECO:0000259" key="7">
    <source>
        <dbReference type="PROSITE" id="PS51012"/>
    </source>
</evidence>
<reference evidence="8 9" key="1">
    <citation type="submission" date="2023-07" db="EMBL/GenBank/DDBJ databases">
        <title>Functional and genomic diversity of the sorghum phyllosphere microbiome.</title>
        <authorList>
            <person name="Shade A."/>
        </authorList>
    </citation>
    <scope>NUCLEOTIDE SEQUENCE [LARGE SCALE GENOMIC DNA]</scope>
    <source>
        <strain evidence="8 9">SORGH_AS_1207</strain>
    </source>
</reference>
<evidence type="ECO:0000256" key="3">
    <source>
        <dbReference type="ARBA" id="ARBA00022989"/>
    </source>
</evidence>
<dbReference type="InterPro" id="IPR047817">
    <property type="entry name" value="ABC2_TM_bact-type"/>
</dbReference>
<name>A0ABU0TSJ6_MICTR</name>
<feature type="transmembrane region" description="Helical" evidence="6">
    <location>
        <begin position="189"/>
        <end position="214"/>
    </location>
</feature>
<dbReference type="InterPro" id="IPR013525">
    <property type="entry name" value="ABC2_TM"/>
</dbReference>
<evidence type="ECO:0000256" key="6">
    <source>
        <dbReference type="RuleBase" id="RU361157"/>
    </source>
</evidence>
<dbReference type="Pfam" id="PF01061">
    <property type="entry name" value="ABC2_membrane"/>
    <property type="match status" value="1"/>
</dbReference>
<accession>A0ABU0TSJ6</accession>
<organism evidence="8 9">
    <name type="scientific">Microbacterium trichothecenolyticum</name>
    <name type="common">Aureobacterium trichothecenolyticum</name>
    <dbReference type="NCBI Taxonomy" id="69370"/>
    <lineage>
        <taxon>Bacteria</taxon>
        <taxon>Bacillati</taxon>
        <taxon>Actinomycetota</taxon>
        <taxon>Actinomycetes</taxon>
        <taxon>Micrococcales</taxon>
        <taxon>Microbacteriaceae</taxon>
        <taxon>Microbacterium</taxon>
    </lineage>
</organism>
<feature type="transmembrane region" description="Helical" evidence="6">
    <location>
        <begin position="129"/>
        <end position="148"/>
    </location>
</feature>
<dbReference type="PANTHER" id="PTHR43229:SF2">
    <property type="entry name" value="NODULATION PROTEIN J"/>
    <property type="match status" value="1"/>
</dbReference>
<dbReference type="RefSeq" id="WP_307481237.1">
    <property type="nucleotide sequence ID" value="NZ_JAUTBF010000001.1"/>
</dbReference>
<dbReference type="PROSITE" id="PS51012">
    <property type="entry name" value="ABC_TM2"/>
    <property type="match status" value="1"/>
</dbReference>
<keyword evidence="2 6" id="KW-0812">Transmembrane</keyword>
<keyword evidence="6" id="KW-0813">Transport</keyword>
<evidence type="ECO:0000256" key="4">
    <source>
        <dbReference type="ARBA" id="ARBA00023136"/>
    </source>
</evidence>
<dbReference type="Proteomes" id="UP001226691">
    <property type="component" value="Unassembled WGS sequence"/>
</dbReference>
<keyword evidence="9" id="KW-1185">Reference proteome</keyword>
<feature type="transmembrane region" description="Helical" evidence="6">
    <location>
        <begin position="75"/>
        <end position="99"/>
    </location>
</feature>
<dbReference type="PANTHER" id="PTHR43229">
    <property type="entry name" value="NODULATION PROTEIN J"/>
    <property type="match status" value="1"/>
</dbReference>
<feature type="transmembrane region" description="Helical" evidence="6">
    <location>
        <begin position="40"/>
        <end position="63"/>
    </location>
</feature>
<feature type="domain" description="ABC transmembrane type-2" evidence="7">
    <location>
        <begin position="40"/>
        <end position="268"/>
    </location>
</feature>
<keyword evidence="6" id="KW-1003">Cell membrane</keyword>
<evidence type="ECO:0000256" key="5">
    <source>
        <dbReference type="ARBA" id="ARBA00023251"/>
    </source>
</evidence>
<proteinExistence type="inferred from homology"/>
<feature type="transmembrane region" description="Helical" evidence="6">
    <location>
        <begin position="154"/>
        <end position="177"/>
    </location>
</feature>